<dbReference type="PANTHER" id="PTHR41775:SF1">
    <property type="entry name" value="PEPTIDASE M6-LIKE DOMAIN-CONTAINING PROTEIN"/>
    <property type="match status" value="1"/>
</dbReference>
<feature type="domain" description="Immune inhibitor A-like metallopeptidase VEG" evidence="4">
    <location>
        <begin position="722"/>
        <end position="845"/>
    </location>
</feature>
<feature type="region of interest" description="Disordered" evidence="1">
    <location>
        <begin position="136"/>
        <end position="161"/>
    </location>
</feature>
<keyword evidence="6" id="KW-1185">Reference proteome</keyword>
<gene>
    <name evidence="5" type="ORF">HGK34_15950</name>
</gene>
<evidence type="ECO:0000259" key="3">
    <source>
        <dbReference type="Pfam" id="PF05547"/>
    </source>
</evidence>
<dbReference type="InterPro" id="IPR008757">
    <property type="entry name" value="Peptidase_M6-like_domain"/>
</dbReference>
<evidence type="ECO:0000313" key="5">
    <source>
        <dbReference type="EMBL" id="MBL0887753.1"/>
    </source>
</evidence>
<evidence type="ECO:0000259" key="4">
    <source>
        <dbReference type="Pfam" id="PF20774"/>
    </source>
</evidence>
<feature type="signal peptide" evidence="2">
    <location>
        <begin position="1"/>
        <end position="35"/>
    </location>
</feature>
<dbReference type="SUPFAM" id="SSF55486">
    <property type="entry name" value="Metalloproteases ('zincins'), catalytic domain"/>
    <property type="match status" value="1"/>
</dbReference>
<keyword evidence="5" id="KW-0645">Protease</keyword>
<dbReference type="GO" id="GO:0008237">
    <property type="term" value="F:metallopeptidase activity"/>
    <property type="evidence" value="ECO:0007669"/>
    <property type="project" value="UniProtKB-KW"/>
</dbReference>
<feature type="domain" description="Peptidase M6-like" evidence="3">
    <location>
        <begin position="160"/>
        <end position="486"/>
    </location>
</feature>
<dbReference type="PANTHER" id="PTHR41775">
    <property type="entry name" value="SECRETED PROTEIN-RELATED"/>
    <property type="match status" value="1"/>
</dbReference>
<feature type="chain" id="PRO_5046935901" evidence="2">
    <location>
        <begin position="36"/>
        <end position="971"/>
    </location>
</feature>
<dbReference type="Pfam" id="PF20774">
    <property type="entry name" value="InhA-like_VEG"/>
    <property type="match status" value="1"/>
</dbReference>
<keyword evidence="5" id="KW-0482">Metalloprotease</keyword>
<dbReference type="EMBL" id="JABBYC010000035">
    <property type="protein sequence ID" value="MBL0887753.1"/>
    <property type="molecule type" value="Genomic_DNA"/>
</dbReference>
<dbReference type="Pfam" id="PF20773">
    <property type="entry name" value="InhA-like_MAM"/>
    <property type="match status" value="1"/>
</dbReference>
<evidence type="ECO:0000256" key="2">
    <source>
        <dbReference type="SAM" id="SignalP"/>
    </source>
</evidence>
<dbReference type="NCBIfam" id="TIGR03296">
    <property type="entry name" value="M6dom_TIGR03296"/>
    <property type="match status" value="1"/>
</dbReference>
<dbReference type="Proteomes" id="UP000675409">
    <property type="component" value="Unassembled WGS sequence"/>
</dbReference>
<proteinExistence type="predicted"/>
<comment type="caution">
    <text evidence="5">The sequence shown here is derived from an EMBL/GenBank/DDBJ whole genome shotgun (WGS) entry which is preliminary data.</text>
</comment>
<name>A0ABS1LNJ3_9MICO</name>
<keyword evidence="5" id="KW-0378">Hydrolase</keyword>
<dbReference type="Pfam" id="PF05547">
    <property type="entry name" value="Peptidase_M6"/>
    <property type="match status" value="1"/>
</dbReference>
<feature type="compositionally biased region" description="Basic residues" evidence="1">
    <location>
        <begin position="150"/>
        <end position="161"/>
    </location>
</feature>
<evidence type="ECO:0000313" key="6">
    <source>
        <dbReference type="Proteomes" id="UP000675409"/>
    </source>
</evidence>
<evidence type="ECO:0000256" key="1">
    <source>
        <dbReference type="SAM" id="MobiDB-lite"/>
    </source>
</evidence>
<protein>
    <submittedName>
        <fullName evidence="5">M6 family metalloprotease domain-containing protein</fullName>
    </submittedName>
</protein>
<accession>A0ABS1LNJ3</accession>
<keyword evidence="2" id="KW-0732">Signal</keyword>
<dbReference type="InterPro" id="IPR048665">
    <property type="entry name" value="InhA-like_VEG"/>
</dbReference>
<sequence length="971" mass="104232">MAFDTKRVARCTVATLPVLALTVAGLATTQGAATAQPAPAPEIGASEHYINYAEAAVQPDVGTDIEITQDGRTVEHVPDGTTGTTVDAEVQAASEELEAKYAGGNPATAEQLALAETQAVEQGTSPAAVRERRAAKAAAGGSDAVTSNRGHGRHPRYKHAKTTQEAKLLTILVEFADDVDDDFTDSMVPTYWGSSECMPGNVQNGPTHNNLPDPGAMELEDNNSMWVPDFSSDHYNQMLFTDEGITDRVRTDLTGPDGEAGFDISGYTMKNMYEEMSHGAYTVTGSATPWVTVPHSEAYYGATRCFLNDEGVWEAGAYQGMQGHPDNPLGAGQLPIDAVEALAAADPDFPWADYDVEDQSDRDGDGNLYEPDGVIDHVVLVHAGADKSGGGGDEGTYAIWAHSSAVAGGADIPGTDLKLSNYIVQPEDSGVGVFAHEYGHDLGLPDLYDTSGAGDSDVDFWDLMSSGSHSGPIFQSMPTHMSLWDKYVLGWADPLEIEPGDDVQTIRVGQNSRPLVGTEDGIKINLPDKELFLTEPHSGANSWYTGADQDWADVRLSRSLDVPAGTEATFSMWNDYIIEEDWDYGFVEVSTDGGTTWNEVKVYDSEGAEVTTGDAYGDPNGRLGDFGGKQYALTGSSGGWAQHFVDLSAYAGSTVDLRLRYATDAAFLERGWFADDFALVVDGDTVWSDDTESGDNGWTNEVSTWVDTTGQGWHTDSGSSTQAQYYLVEWRNADGFDEGLEHAYDSTYAAPLSEAWKVEKFSYNVPGMLVWYRDTTYGDTNHITSNLGALPSLGAKGGLLIVDSHFDPLRRDASAAPDTSVLKNLPSRPQSSNAAFGLRSTYPFSECIVSDDDLTQEYCTDFGPLAPVSTFTDDRGWYPGIESNDEGLFYRDNDASVTVPSLGNAPYSFRIVGPDGDLLPDWFGADFGFPAPAGTGDPVDDGVGYGTNVEVRRSQFGNRVGLITVTPPSVS</sequence>
<organism evidence="5 6">
    <name type="scientific">Myceligenerans indicum</name>
    <dbReference type="NCBI Taxonomy" id="2593663"/>
    <lineage>
        <taxon>Bacteria</taxon>
        <taxon>Bacillati</taxon>
        <taxon>Actinomycetota</taxon>
        <taxon>Actinomycetes</taxon>
        <taxon>Micrococcales</taxon>
        <taxon>Promicromonosporaceae</taxon>
        <taxon>Myceligenerans</taxon>
    </lineage>
</organism>
<reference evidence="5 6" key="1">
    <citation type="journal article" date="2021" name="Arch. Microbiol.">
        <title>Myceligenerans indicum sp. nov., an actinobacterium isolated from mangrove sediment of Sundarbans, India.</title>
        <authorList>
            <person name="Asha K."/>
            <person name="Bhadury P."/>
        </authorList>
    </citation>
    <scope>NUCLEOTIDE SEQUENCE [LARGE SCALE GENOMIC DNA]</scope>
    <source>
        <strain evidence="5 6">I2</strain>
    </source>
</reference>